<proteinExistence type="predicted"/>
<keyword evidence="1 2" id="KW-0238">DNA-binding</keyword>
<dbReference type="EMBL" id="JAAGBB010000011">
    <property type="protein sequence ID" value="MBR0664925.1"/>
    <property type="molecule type" value="Genomic_DNA"/>
</dbReference>
<keyword evidence="5" id="KW-1185">Reference proteome</keyword>
<dbReference type="InterPro" id="IPR009057">
    <property type="entry name" value="Homeodomain-like_sf"/>
</dbReference>
<dbReference type="PRINTS" id="PR00455">
    <property type="entry name" value="HTHTETR"/>
</dbReference>
<dbReference type="PANTHER" id="PTHR30055">
    <property type="entry name" value="HTH-TYPE TRANSCRIPTIONAL REGULATOR RUTR"/>
    <property type="match status" value="1"/>
</dbReference>
<evidence type="ECO:0000313" key="5">
    <source>
        <dbReference type="Proteomes" id="UP001196870"/>
    </source>
</evidence>
<dbReference type="InterPro" id="IPR050109">
    <property type="entry name" value="HTH-type_TetR-like_transc_reg"/>
</dbReference>
<comment type="caution">
    <text evidence="4">The sequence shown here is derived from an EMBL/GenBank/DDBJ whole genome shotgun (WGS) entry which is preliminary data.</text>
</comment>
<dbReference type="RefSeq" id="WP_211852595.1">
    <property type="nucleotide sequence ID" value="NZ_JAAGBB010000011.1"/>
</dbReference>
<dbReference type="Proteomes" id="UP001196870">
    <property type="component" value="Unassembled WGS sequence"/>
</dbReference>
<evidence type="ECO:0000313" key="4">
    <source>
        <dbReference type="EMBL" id="MBR0664925.1"/>
    </source>
</evidence>
<sequence length="212" mass="22824">MAISQTERKGRSAQVANDRRLAILRAARDLVTRVGFREAQMNAVAEEAGVALATLYRNFSSKAELMVEVVGLVSQREVDAAAGMAVSDGSAADRLWASAWTFASRALRGRRLAHALVAEPVEPEIETARLAYRRKLARVFETVIDQGIRDEDFPPQDAQASAACIVGSLFEGLVGPLALNGHRTDAERESHARSIVAFCLRGVGHTGAMPGL</sequence>
<dbReference type="InterPro" id="IPR036271">
    <property type="entry name" value="Tet_transcr_reg_TetR-rel_C_sf"/>
</dbReference>
<feature type="DNA-binding region" description="H-T-H motif" evidence="2">
    <location>
        <begin position="40"/>
        <end position="59"/>
    </location>
</feature>
<feature type="domain" description="HTH tetR-type" evidence="3">
    <location>
        <begin position="17"/>
        <end position="77"/>
    </location>
</feature>
<accession>A0ABS5EXA0</accession>
<evidence type="ECO:0000256" key="2">
    <source>
        <dbReference type="PROSITE-ProRule" id="PRU00335"/>
    </source>
</evidence>
<evidence type="ECO:0000256" key="1">
    <source>
        <dbReference type="ARBA" id="ARBA00023125"/>
    </source>
</evidence>
<dbReference type="InterPro" id="IPR001647">
    <property type="entry name" value="HTH_TetR"/>
</dbReference>
<dbReference type="PROSITE" id="PS50977">
    <property type="entry name" value="HTH_TETR_2"/>
    <property type="match status" value="1"/>
</dbReference>
<dbReference type="Gene3D" id="1.10.357.10">
    <property type="entry name" value="Tetracycline Repressor, domain 2"/>
    <property type="match status" value="1"/>
</dbReference>
<dbReference type="Gene3D" id="1.10.10.60">
    <property type="entry name" value="Homeodomain-like"/>
    <property type="match status" value="1"/>
</dbReference>
<gene>
    <name evidence="4" type="ORF">GXW71_11225</name>
</gene>
<name>A0ABS5EXA0_9PROT</name>
<dbReference type="SUPFAM" id="SSF46689">
    <property type="entry name" value="Homeodomain-like"/>
    <property type="match status" value="1"/>
</dbReference>
<organism evidence="4 5">
    <name type="scientific">Plastoroseomonas hellenica</name>
    <dbReference type="NCBI Taxonomy" id="2687306"/>
    <lineage>
        <taxon>Bacteria</taxon>
        <taxon>Pseudomonadati</taxon>
        <taxon>Pseudomonadota</taxon>
        <taxon>Alphaproteobacteria</taxon>
        <taxon>Acetobacterales</taxon>
        <taxon>Acetobacteraceae</taxon>
        <taxon>Plastoroseomonas</taxon>
    </lineage>
</organism>
<dbReference type="SUPFAM" id="SSF48498">
    <property type="entry name" value="Tetracyclin repressor-like, C-terminal domain"/>
    <property type="match status" value="1"/>
</dbReference>
<evidence type="ECO:0000259" key="3">
    <source>
        <dbReference type="PROSITE" id="PS50977"/>
    </source>
</evidence>
<dbReference type="PANTHER" id="PTHR30055:SF226">
    <property type="entry name" value="HTH-TYPE TRANSCRIPTIONAL REGULATOR PKSA"/>
    <property type="match status" value="1"/>
</dbReference>
<reference evidence="5" key="1">
    <citation type="journal article" date="2021" name="Syst. Appl. Microbiol.">
        <title>Roseomonas hellenica sp. nov., isolated from roots of wild-growing Alkanna tinctoria.</title>
        <authorList>
            <person name="Rat A."/>
            <person name="Naranjo H.D."/>
            <person name="Lebbe L."/>
            <person name="Cnockaert M."/>
            <person name="Krigas N."/>
            <person name="Grigoriadou K."/>
            <person name="Maloupa E."/>
            <person name="Willems A."/>
        </authorList>
    </citation>
    <scope>NUCLEOTIDE SEQUENCE [LARGE SCALE GENOMIC DNA]</scope>
    <source>
        <strain evidence="5">LMG 31523</strain>
    </source>
</reference>
<dbReference type="Pfam" id="PF00440">
    <property type="entry name" value="TetR_N"/>
    <property type="match status" value="1"/>
</dbReference>
<protein>
    <submittedName>
        <fullName evidence="4">TetR/AcrR family transcriptional regulator</fullName>
    </submittedName>
</protein>